<dbReference type="Pfam" id="PF05378">
    <property type="entry name" value="Hydant_A_N"/>
    <property type="match status" value="1"/>
</dbReference>
<dbReference type="Proteomes" id="UP000186438">
    <property type="component" value="Unassembled WGS sequence"/>
</dbReference>
<dbReference type="STRING" id="53378.BRW65_00805"/>
<organism evidence="4 5">
    <name type="scientific">Mycobacterium paraffinicum</name>
    <dbReference type="NCBI Taxonomy" id="53378"/>
    <lineage>
        <taxon>Bacteria</taxon>
        <taxon>Bacillati</taxon>
        <taxon>Actinomycetota</taxon>
        <taxon>Actinomycetes</taxon>
        <taxon>Mycobacteriales</taxon>
        <taxon>Mycobacteriaceae</taxon>
        <taxon>Mycobacterium</taxon>
    </lineage>
</organism>
<proteinExistence type="predicted"/>
<dbReference type="GO" id="GO:0017168">
    <property type="term" value="F:5-oxoprolinase (ATP-hydrolyzing) activity"/>
    <property type="evidence" value="ECO:0007669"/>
    <property type="project" value="TreeGrafter"/>
</dbReference>
<dbReference type="Gene3D" id="3.30.420.40">
    <property type="match status" value="1"/>
</dbReference>
<dbReference type="EMBL" id="MPNT01000001">
    <property type="protein sequence ID" value="OJZ76028.1"/>
    <property type="molecule type" value="Genomic_DNA"/>
</dbReference>
<dbReference type="AlphaFoldDB" id="A0A1Q4I2A6"/>
<evidence type="ECO:0008006" key="6">
    <source>
        <dbReference type="Google" id="ProtNLM"/>
    </source>
</evidence>
<evidence type="ECO:0000313" key="4">
    <source>
        <dbReference type="EMBL" id="OJZ76028.1"/>
    </source>
</evidence>
<dbReference type="InterPro" id="IPR045079">
    <property type="entry name" value="Oxoprolinase-like"/>
</dbReference>
<evidence type="ECO:0000313" key="5">
    <source>
        <dbReference type="Proteomes" id="UP000186438"/>
    </source>
</evidence>
<dbReference type="GO" id="GO:0006749">
    <property type="term" value="P:glutathione metabolic process"/>
    <property type="evidence" value="ECO:0007669"/>
    <property type="project" value="TreeGrafter"/>
</dbReference>
<comment type="caution">
    <text evidence="4">The sequence shown here is derived from an EMBL/GenBank/DDBJ whole genome shotgun (WGS) entry which is preliminary data.</text>
</comment>
<dbReference type="PANTHER" id="PTHR11365:SF23">
    <property type="entry name" value="HYPOTHETICAL 5-OXOPROLINASE (EUROFUNG)-RELATED"/>
    <property type="match status" value="1"/>
</dbReference>
<protein>
    <recommendedName>
        <fullName evidence="6">Hydantoinase</fullName>
    </recommendedName>
</protein>
<dbReference type="InterPro" id="IPR049517">
    <property type="entry name" value="ACX-like_C"/>
</dbReference>
<dbReference type="InterPro" id="IPR008040">
    <property type="entry name" value="Hydant_A_N"/>
</dbReference>
<sequence>MSGYTVGIDIGGTFTDCVAVDADGNVAIGKVSSTPPAFQQGFIGSIGEVANRIGLTQADLLARTDAILHGCTVGTNALVEKRTAKVALLVTAGHRDTIYMMRAGERLVGSHAQEIAHLAGHYKPEPLVPKSLVVEIDERVAADGQIIMALDEGRARETIRSLVADGVEAFAIALLWSTATDVHERALARIVAEEAPSAFVSVSSEVVPRVGEYQRTVATLINAMIGPVTSDYLARLEDELAALDYPGSLSIMTCAGGLIDIAHARRMPLLTIGSGPVAGLIGAGRLARVAAVGAPTDINVLTGDVGGTTFDVGVIRRGEPVTRTTTRYDQYEYFVPTLDVRSIGSGGGSIVAFDEDTRSLRVGPRSAAAVPGPAAYGRGGEQATVTDAAVVLGYLNPKHFLGGALSLDTDAAAAALERAGAPLGFTAVETAAAAMRIVDDQMADAILLSSTQQGYDPRACVMYAFGGGGGTHCPMVAQKLGISTTVIPLGDLAAGWSAFGVAAADAVIVQDMALLTPSPFDPEQLNKAWAELEGKVRAALPVSLADADVRLDRFVEMRYRQQVNELRIPAPPGVYRQTELDQLIVAFEREYELLFGPGSGYPAAGFMITSLRVTARASVTEHEFVAADAGTAVDVEPSGWREVVWYELGSMPSRTPVYEGGRLKPGDRVTGQAIIEFIDTTVVLRQGQRATVDARSSIVIEPIDVNE</sequence>
<dbReference type="OrthoDB" id="9768323at2"/>
<dbReference type="RefSeq" id="WP_073870124.1">
    <property type="nucleotide sequence ID" value="NZ_MPNT01000001.1"/>
</dbReference>
<name>A0A1Q4I2A6_9MYCO</name>
<feature type="domain" description="Hydantoinase A/oxoprolinase" evidence="1">
    <location>
        <begin position="215"/>
        <end position="507"/>
    </location>
</feature>
<reference evidence="4 5" key="1">
    <citation type="submission" date="2016-11" db="EMBL/GenBank/DDBJ databases">
        <title>Genome sequences of unsequenced Mycobacteria.</title>
        <authorList>
            <person name="Greninger A.L."/>
            <person name="Fang F."/>
            <person name="Jerome K.R."/>
        </authorList>
    </citation>
    <scope>NUCLEOTIDE SEQUENCE [LARGE SCALE GENOMIC DNA]</scope>
    <source>
        <strain evidence="4 5">M11</strain>
    </source>
</reference>
<evidence type="ECO:0000259" key="3">
    <source>
        <dbReference type="Pfam" id="PF19278"/>
    </source>
</evidence>
<accession>A0A1Q4I2A6</accession>
<dbReference type="PANTHER" id="PTHR11365">
    <property type="entry name" value="5-OXOPROLINASE RELATED"/>
    <property type="match status" value="1"/>
</dbReference>
<dbReference type="Pfam" id="PF01968">
    <property type="entry name" value="Hydantoinase_A"/>
    <property type="match status" value="1"/>
</dbReference>
<feature type="domain" description="Acetophenone carboxylase-like C-terminal" evidence="3">
    <location>
        <begin position="523"/>
        <end position="694"/>
    </location>
</feature>
<dbReference type="InterPro" id="IPR002821">
    <property type="entry name" value="Hydantoinase_A"/>
</dbReference>
<feature type="domain" description="Hydantoinase/oxoprolinase N-terminal" evidence="2">
    <location>
        <begin position="6"/>
        <end position="194"/>
    </location>
</feature>
<gene>
    <name evidence="4" type="ORF">BRW65_00805</name>
</gene>
<dbReference type="SUPFAM" id="SSF53067">
    <property type="entry name" value="Actin-like ATPase domain"/>
    <property type="match status" value="1"/>
</dbReference>
<evidence type="ECO:0000259" key="2">
    <source>
        <dbReference type="Pfam" id="PF05378"/>
    </source>
</evidence>
<evidence type="ECO:0000259" key="1">
    <source>
        <dbReference type="Pfam" id="PF01968"/>
    </source>
</evidence>
<dbReference type="Pfam" id="PF19278">
    <property type="entry name" value="Hydant_A_C"/>
    <property type="match status" value="1"/>
</dbReference>
<dbReference type="InterPro" id="IPR043129">
    <property type="entry name" value="ATPase_NBD"/>
</dbReference>
<keyword evidence="5" id="KW-1185">Reference proteome</keyword>
<dbReference type="GO" id="GO:0005829">
    <property type="term" value="C:cytosol"/>
    <property type="evidence" value="ECO:0007669"/>
    <property type="project" value="TreeGrafter"/>
</dbReference>